<organism evidence="2 3">
    <name type="scientific">Blastococcus saxobsidens</name>
    <dbReference type="NCBI Taxonomy" id="138336"/>
    <lineage>
        <taxon>Bacteria</taxon>
        <taxon>Bacillati</taxon>
        <taxon>Actinomycetota</taxon>
        <taxon>Actinomycetes</taxon>
        <taxon>Geodermatophilales</taxon>
        <taxon>Geodermatophilaceae</taxon>
        <taxon>Blastococcus</taxon>
    </lineage>
</organism>
<gene>
    <name evidence="2" type="ORF">GCU60_08105</name>
</gene>
<comment type="caution">
    <text evidence="2">The sequence shown here is derived from an EMBL/GenBank/DDBJ whole genome shotgun (WGS) entry which is preliminary data.</text>
</comment>
<dbReference type="Proteomes" id="UP000479241">
    <property type="component" value="Unassembled WGS sequence"/>
</dbReference>
<reference evidence="2 3" key="1">
    <citation type="submission" date="2019-12" db="EMBL/GenBank/DDBJ databases">
        <title>the WGS of Blastococcus saxobsidens 67B17.</title>
        <authorList>
            <person name="Jiang Z."/>
        </authorList>
    </citation>
    <scope>NUCLEOTIDE SEQUENCE [LARGE SCALE GENOMIC DNA]</scope>
    <source>
        <strain evidence="2 3">67B17</strain>
    </source>
</reference>
<sequence length="99" mass="10273">MTTTGTRGADAGTAESAAVARWAAAAGVPESVAQGYESRTSTTTRFLRGVLLGGVVAVPVLLLGAIDGPGGGLWPVVVLVLAVIGLRIAQQRRHRRRRR</sequence>
<evidence type="ECO:0000256" key="1">
    <source>
        <dbReference type="SAM" id="Phobius"/>
    </source>
</evidence>
<keyword evidence="1" id="KW-0812">Transmembrane</keyword>
<name>A0A6L9W2Q5_9ACTN</name>
<dbReference type="RefSeq" id="WP_163204041.1">
    <property type="nucleotide sequence ID" value="NZ_JAAGWG010000010.1"/>
</dbReference>
<keyword evidence="1" id="KW-1133">Transmembrane helix</keyword>
<proteinExistence type="predicted"/>
<feature type="transmembrane region" description="Helical" evidence="1">
    <location>
        <begin position="46"/>
        <end position="66"/>
    </location>
</feature>
<protein>
    <submittedName>
        <fullName evidence="2">Uncharacterized protein</fullName>
    </submittedName>
</protein>
<dbReference type="AlphaFoldDB" id="A0A6L9W2Q5"/>
<accession>A0A6L9W2Q5</accession>
<feature type="transmembrane region" description="Helical" evidence="1">
    <location>
        <begin position="72"/>
        <end position="89"/>
    </location>
</feature>
<evidence type="ECO:0000313" key="3">
    <source>
        <dbReference type="Proteomes" id="UP000479241"/>
    </source>
</evidence>
<keyword evidence="1" id="KW-0472">Membrane</keyword>
<dbReference type="EMBL" id="JAAGWG010000010">
    <property type="protein sequence ID" value="NEK85724.1"/>
    <property type="molecule type" value="Genomic_DNA"/>
</dbReference>
<evidence type="ECO:0000313" key="2">
    <source>
        <dbReference type="EMBL" id="NEK85724.1"/>
    </source>
</evidence>